<dbReference type="AlphaFoldDB" id="A0A7C8I6X9"/>
<reference evidence="5 6" key="1">
    <citation type="submission" date="2020-01" db="EMBL/GenBank/DDBJ databases">
        <authorList>
            <consortium name="DOE Joint Genome Institute"/>
            <person name="Haridas S."/>
            <person name="Albert R."/>
            <person name="Binder M."/>
            <person name="Bloem J."/>
            <person name="Labutti K."/>
            <person name="Salamov A."/>
            <person name="Andreopoulos B."/>
            <person name="Baker S.E."/>
            <person name="Barry K."/>
            <person name="Bills G."/>
            <person name="Bluhm B.H."/>
            <person name="Cannon C."/>
            <person name="Castanera R."/>
            <person name="Culley D.E."/>
            <person name="Daum C."/>
            <person name="Ezra D."/>
            <person name="Gonzalez J.B."/>
            <person name="Henrissat B."/>
            <person name="Kuo A."/>
            <person name="Liang C."/>
            <person name="Lipzen A."/>
            <person name="Lutzoni F."/>
            <person name="Magnuson J."/>
            <person name="Mondo S."/>
            <person name="Nolan M."/>
            <person name="Ohm R."/>
            <person name="Pangilinan J."/>
            <person name="Park H.-J.H."/>
            <person name="Ramirez L."/>
            <person name="Alfaro M."/>
            <person name="Sun H."/>
            <person name="Tritt A."/>
            <person name="Yoshinaga Y."/>
            <person name="Zwiers L.-H.L."/>
            <person name="Turgeon B.G."/>
            <person name="Goodwin S.B."/>
            <person name="Spatafora J.W."/>
            <person name="Crous P.W."/>
            <person name="Grigoriev I.V."/>
        </authorList>
    </citation>
    <scope>NUCLEOTIDE SEQUENCE [LARGE SCALE GENOMIC DNA]</scope>
    <source>
        <strain evidence="5 6">CBS 611.86</strain>
    </source>
</reference>
<feature type="compositionally biased region" description="Low complexity" evidence="4">
    <location>
        <begin position="270"/>
        <end position="300"/>
    </location>
</feature>
<dbReference type="InterPro" id="IPR011009">
    <property type="entry name" value="Kinase-like_dom_sf"/>
</dbReference>
<comment type="similarity">
    <text evidence="2">Belongs to the choline/ethanolamine kinase family.</text>
</comment>
<feature type="region of interest" description="Disordered" evidence="4">
    <location>
        <begin position="265"/>
        <end position="300"/>
    </location>
</feature>
<sequence>MGGTELSPFDSIRYLPLYYDSADSHNSALHLILTLRPEWNESRDTIEFIRFTEGITNTLLKAVNKLPGLSETEIDNEAILLRAYGKGTDVLIDREKETSAHSLLARHRLAPALLARFDNGLLYKYIQGRACAPADLRRPEVWRGVAQRLGEWHATLPISSISSLCPTASQLNGSLSPSPHSKRASLSLADMAALTPGMPVPNLWTTMQKWMLALPSSSPSDTSRRDVLQKELQWLAALLADTPGVAGSDQPFVFAHCDLLSGNVIIEPEPTSTPSPSSASPSRRSSASDGSSDADAHHQPTAAAARVSFIDYEYTSPAPAAFDLANHFAEWGGFDCDVHALPTRRVRRAFLRAYLHSYSQHLHPHNNHTSPSTSTTTSTTSDAASDSEPDLDALCAQVDAFRGVPGFYWGVWALIQAQISLIEFDYKGYAEVRLGEYWAWKREESGERGRMGEEMPERERRWARDGEDE</sequence>
<dbReference type="EMBL" id="JAADJZ010000026">
    <property type="protein sequence ID" value="KAF2866710.1"/>
    <property type="molecule type" value="Genomic_DNA"/>
</dbReference>
<evidence type="ECO:0000313" key="6">
    <source>
        <dbReference type="Proteomes" id="UP000481861"/>
    </source>
</evidence>
<dbReference type="EC" id="2.7.1.82" evidence="3"/>
<evidence type="ECO:0000256" key="3">
    <source>
        <dbReference type="ARBA" id="ARBA00038874"/>
    </source>
</evidence>
<proteinExistence type="inferred from homology"/>
<dbReference type="GO" id="GO:0006646">
    <property type="term" value="P:phosphatidylethanolamine biosynthetic process"/>
    <property type="evidence" value="ECO:0007669"/>
    <property type="project" value="TreeGrafter"/>
</dbReference>
<name>A0A7C8I6X9_9PLEO</name>
<keyword evidence="5" id="KW-0418">Kinase</keyword>
<dbReference type="GO" id="GO:0005737">
    <property type="term" value="C:cytoplasm"/>
    <property type="evidence" value="ECO:0007669"/>
    <property type="project" value="TreeGrafter"/>
</dbReference>
<accession>A0A7C8I6X9</accession>
<evidence type="ECO:0000313" key="5">
    <source>
        <dbReference type="EMBL" id="KAF2866710.1"/>
    </source>
</evidence>
<feature type="region of interest" description="Disordered" evidence="4">
    <location>
        <begin position="445"/>
        <end position="469"/>
    </location>
</feature>
<dbReference type="OrthoDB" id="10267235at2759"/>
<comment type="caution">
    <text evidence="5">The sequence shown here is derived from an EMBL/GenBank/DDBJ whole genome shotgun (WGS) entry which is preliminary data.</text>
</comment>
<dbReference type="SUPFAM" id="SSF56112">
    <property type="entry name" value="Protein kinase-like (PK-like)"/>
    <property type="match status" value="1"/>
</dbReference>
<dbReference type="PANTHER" id="PTHR22603:SF66">
    <property type="entry name" value="ETHANOLAMINE KINASE"/>
    <property type="match status" value="1"/>
</dbReference>
<keyword evidence="5" id="KW-0808">Transferase</keyword>
<feature type="compositionally biased region" description="Low complexity" evidence="4">
    <location>
        <begin position="367"/>
        <end position="384"/>
    </location>
</feature>
<dbReference type="Gene3D" id="3.90.1200.10">
    <property type="match status" value="1"/>
</dbReference>
<organism evidence="5 6">
    <name type="scientific">Massariosphaeria phaeospora</name>
    <dbReference type="NCBI Taxonomy" id="100035"/>
    <lineage>
        <taxon>Eukaryota</taxon>
        <taxon>Fungi</taxon>
        <taxon>Dikarya</taxon>
        <taxon>Ascomycota</taxon>
        <taxon>Pezizomycotina</taxon>
        <taxon>Dothideomycetes</taxon>
        <taxon>Pleosporomycetidae</taxon>
        <taxon>Pleosporales</taxon>
        <taxon>Pleosporales incertae sedis</taxon>
        <taxon>Massariosphaeria</taxon>
    </lineage>
</organism>
<dbReference type="Proteomes" id="UP000481861">
    <property type="component" value="Unassembled WGS sequence"/>
</dbReference>
<dbReference type="Pfam" id="PF01633">
    <property type="entry name" value="Choline_kinase"/>
    <property type="match status" value="1"/>
</dbReference>
<evidence type="ECO:0000256" key="2">
    <source>
        <dbReference type="ARBA" id="ARBA00038211"/>
    </source>
</evidence>
<comment type="pathway">
    <text evidence="1">Phospholipid metabolism; phosphatidylethanolamine biosynthesis; phosphatidylethanolamine from ethanolamine: step 1/3.</text>
</comment>
<keyword evidence="6" id="KW-1185">Reference proteome</keyword>
<gene>
    <name evidence="5" type="ORF">BDV95DRAFT_598614</name>
</gene>
<evidence type="ECO:0000256" key="1">
    <source>
        <dbReference type="ARBA" id="ARBA00037883"/>
    </source>
</evidence>
<dbReference type="CDD" id="cd05157">
    <property type="entry name" value="ETNK_euk"/>
    <property type="match status" value="1"/>
</dbReference>
<evidence type="ECO:0000256" key="4">
    <source>
        <dbReference type="SAM" id="MobiDB-lite"/>
    </source>
</evidence>
<feature type="region of interest" description="Disordered" evidence="4">
    <location>
        <begin position="362"/>
        <end position="388"/>
    </location>
</feature>
<dbReference type="PANTHER" id="PTHR22603">
    <property type="entry name" value="CHOLINE/ETHANOALAMINE KINASE"/>
    <property type="match status" value="1"/>
</dbReference>
<dbReference type="GO" id="GO:0004305">
    <property type="term" value="F:ethanolamine kinase activity"/>
    <property type="evidence" value="ECO:0007669"/>
    <property type="project" value="UniProtKB-EC"/>
</dbReference>
<protein>
    <recommendedName>
        <fullName evidence="3">ethanolamine kinase</fullName>
        <ecNumber evidence="3">2.7.1.82</ecNumber>
    </recommendedName>
</protein>